<dbReference type="AlphaFoldDB" id="A0A5A9PMS0"/>
<evidence type="ECO:0000256" key="1">
    <source>
        <dbReference type="SAM" id="MobiDB-lite"/>
    </source>
</evidence>
<proteinExistence type="predicted"/>
<reference evidence="2 3" key="1">
    <citation type="journal article" date="2019" name="Mol. Ecol. Resour.">
        <title>Chromosome-level genome assembly of Triplophysa tibetana, a fish adapted to the harsh high-altitude environment of the Tibetan Plateau.</title>
        <authorList>
            <person name="Yang X."/>
            <person name="Liu H."/>
            <person name="Ma Z."/>
            <person name="Zou Y."/>
            <person name="Zou M."/>
            <person name="Mao Y."/>
            <person name="Li X."/>
            <person name="Wang H."/>
            <person name="Chen T."/>
            <person name="Wang W."/>
            <person name="Yang R."/>
        </authorList>
    </citation>
    <scope>NUCLEOTIDE SEQUENCE [LARGE SCALE GENOMIC DNA]</scope>
    <source>
        <strain evidence="2">TTIB1903HZAU</strain>
        <tissue evidence="2">Muscle</tissue>
    </source>
</reference>
<dbReference type="EMBL" id="SOYY01000004">
    <property type="protein sequence ID" value="KAA0722057.1"/>
    <property type="molecule type" value="Genomic_DNA"/>
</dbReference>
<evidence type="ECO:0000313" key="3">
    <source>
        <dbReference type="Proteomes" id="UP000324632"/>
    </source>
</evidence>
<sequence>MVKETLNELSQLKKCGFGQPQPRHGLHLLYWFAHECIEFSNNDILCKISPQRGDFGFHKFLNRIEDDDDNHIVPPHDLPHYEVGNLNAQGADKLPAYVRASKDRDAERNKDRIIVRIDGVDIERVYITEHSDQKRFDNNKTYRVSKGLLQIIKNMTREHYVNSVSNQIYYQYTNQSLSRVQSQSHVEPPPPQNDSWCTIL</sequence>
<name>A0A5A9PMS0_9TELE</name>
<accession>A0A5A9PMS0</accession>
<keyword evidence="3" id="KW-1185">Reference proteome</keyword>
<comment type="caution">
    <text evidence="2">The sequence shown here is derived from an EMBL/GenBank/DDBJ whole genome shotgun (WGS) entry which is preliminary data.</text>
</comment>
<dbReference type="PANTHER" id="PTHR38706:SF2">
    <property type="match status" value="1"/>
</dbReference>
<dbReference type="Proteomes" id="UP000324632">
    <property type="component" value="Chromosome 4"/>
</dbReference>
<gene>
    <name evidence="2" type="ORF">E1301_Tti012131</name>
</gene>
<evidence type="ECO:0000313" key="2">
    <source>
        <dbReference type="EMBL" id="KAA0722057.1"/>
    </source>
</evidence>
<dbReference type="OrthoDB" id="8961033at2759"/>
<organism evidence="2 3">
    <name type="scientific">Triplophysa tibetana</name>
    <dbReference type="NCBI Taxonomy" id="1572043"/>
    <lineage>
        <taxon>Eukaryota</taxon>
        <taxon>Metazoa</taxon>
        <taxon>Chordata</taxon>
        <taxon>Craniata</taxon>
        <taxon>Vertebrata</taxon>
        <taxon>Euteleostomi</taxon>
        <taxon>Actinopterygii</taxon>
        <taxon>Neopterygii</taxon>
        <taxon>Teleostei</taxon>
        <taxon>Ostariophysi</taxon>
        <taxon>Cypriniformes</taxon>
        <taxon>Nemacheilidae</taxon>
        <taxon>Triplophysa</taxon>
    </lineage>
</organism>
<dbReference type="PANTHER" id="PTHR38706">
    <property type="entry name" value="SI:CH211-198C19.1-RELATED"/>
    <property type="match status" value="1"/>
</dbReference>
<protein>
    <submittedName>
        <fullName evidence="2">Uncharacterized protein</fullName>
    </submittedName>
</protein>
<feature type="region of interest" description="Disordered" evidence="1">
    <location>
        <begin position="180"/>
        <end position="200"/>
    </location>
</feature>